<dbReference type="GeneID" id="33362316"/>
<evidence type="ECO:0000313" key="3">
    <source>
        <dbReference type="EMBL" id="ARW69618.1"/>
    </source>
</evidence>
<dbReference type="CDD" id="cd00757">
    <property type="entry name" value="ThiF_MoeB_HesA_family"/>
    <property type="match status" value="1"/>
</dbReference>
<dbReference type="InterPro" id="IPR035985">
    <property type="entry name" value="Ubiquitin-activating_enz"/>
</dbReference>
<dbReference type="Pfam" id="PF00899">
    <property type="entry name" value="ThiF"/>
    <property type="match status" value="1"/>
</dbReference>
<dbReference type="InterPro" id="IPR000594">
    <property type="entry name" value="ThiF_NAD_FAD-bd"/>
</dbReference>
<keyword evidence="3" id="KW-0934">Plastid</keyword>
<dbReference type="FunFam" id="3.40.50.720:FF:000080">
    <property type="entry name" value="Thiazole biosynthesis adenylyltransferase ThiF"/>
    <property type="match status" value="1"/>
</dbReference>
<feature type="domain" description="Rhodanese" evidence="2">
    <location>
        <begin position="280"/>
        <end position="347"/>
    </location>
</feature>
<keyword evidence="3" id="KW-0150">Chloroplast</keyword>
<dbReference type="SUPFAM" id="SSF69572">
    <property type="entry name" value="Activating enzymes of the ubiquitin-like proteins"/>
    <property type="match status" value="1"/>
</dbReference>
<dbReference type="PROSITE" id="PS50206">
    <property type="entry name" value="RHODANESE_3"/>
    <property type="match status" value="1"/>
</dbReference>
<dbReference type="GO" id="GO:0004792">
    <property type="term" value="F:thiosulfate-cyanide sulfurtransferase activity"/>
    <property type="evidence" value="ECO:0007669"/>
    <property type="project" value="TreeGrafter"/>
</dbReference>
<reference evidence="3" key="1">
    <citation type="journal article" date="2017" name="J. Phycol.">
        <title>Analysis of chloroplast genomes and a supermatrix inform reclassification of the Rhodomelaceae (Rhodophyta).</title>
        <authorList>
            <person name="Diaz-Tapia P."/>
            <person name="Maggs C.A."/>
            <person name="West J.A."/>
            <person name="Verbruggen H."/>
        </authorList>
    </citation>
    <scope>NUCLEOTIDE SEQUENCE</scope>
    <source>
        <strain evidence="3">PD1820</strain>
    </source>
</reference>
<dbReference type="AlphaFoldDB" id="A0A1Z1MU44"/>
<accession>A0A1Z1MU44</accession>
<dbReference type="EMBL" id="MF101465">
    <property type="protein sequence ID" value="ARW69618.1"/>
    <property type="molecule type" value="Genomic_DNA"/>
</dbReference>
<dbReference type="CDD" id="cd00158">
    <property type="entry name" value="RHOD"/>
    <property type="match status" value="1"/>
</dbReference>
<name>A0A1Z1MU44_DIGSM</name>
<dbReference type="PANTHER" id="PTHR10953">
    <property type="entry name" value="UBIQUITIN-ACTIVATING ENZYME E1"/>
    <property type="match status" value="1"/>
</dbReference>
<organism evidence="3">
    <name type="scientific">Digenea simplex</name>
    <name type="common">Marine red alga</name>
    <name type="synonym">Conferva simplex</name>
    <dbReference type="NCBI Taxonomy" id="945030"/>
    <lineage>
        <taxon>Eukaryota</taxon>
        <taxon>Rhodophyta</taxon>
        <taxon>Florideophyceae</taxon>
        <taxon>Rhodymeniophycidae</taxon>
        <taxon>Ceramiales</taxon>
        <taxon>Rhodomelaceae</taxon>
        <taxon>Polysiphonioideae</taxon>
        <taxon>Digenea</taxon>
    </lineage>
</organism>
<dbReference type="GO" id="GO:0005829">
    <property type="term" value="C:cytosol"/>
    <property type="evidence" value="ECO:0007669"/>
    <property type="project" value="TreeGrafter"/>
</dbReference>
<dbReference type="GO" id="GO:0008641">
    <property type="term" value="F:ubiquitin-like modifier activating enzyme activity"/>
    <property type="evidence" value="ECO:0007669"/>
    <property type="project" value="InterPro"/>
</dbReference>
<dbReference type="Pfam" id="PF00581">
    <property type="entry name" value="Rhodanese"/>
    <property type="match status" value="1"/>
</dbReference>
<dbReference type="GO" id="GO:0008146">
    <property type="term" value="F:sulfotransferase activity"/>
    <property type="evidence" value="ECO:0007669"/>
    <property type="project" value="TreeGrafter"/>
</dbReference>
<dbReference type="InterPro" id="IPR036873">
    <property type="entry name" value="Rhodanese-like_dom_sf"/>
</dbReference>
<sequence>MLNPDIHSITLNDEDYIRYSKHLIVENIGIEGQKRLKKAKVLIIGAGGLGCATSIYLVASGIENVGILDNDIVQFSNLNRQILYTRDDIDQLKVESAKKQLKKINDTCQIITHSFEINEINSMEVISYYDIIIDTTDNFSTRYIINLACYRLHKIYVYGAIEKFQGQLAIFNYKDGIQYNDLYQKTLNLDMNNCNINGIMGVTAGHIGILQSIEAIKIIIGFRKEHDNCIFLYNLINMKTTKKIIYANKNITSNELQVNREFKKREIKTENRIDICNNKSSEKKIIIDIRSRKEFKEKHINKSINIPLKYFKLDKVMNFIRKYSKTKILIIYCKTVNRSNIASLFLHTNKIIHQTI</sequence>
<geneLocation type="chloroplast" evidence="3"/>
<gene>
    <name evidence="3" type="primary">moeB</name>
</gene>
<dbReference type="GO" id="GO:0016779">
    <property type="term" value="F:nucleotidyltransferase activity"/>
    <property type="evidence" value="ECO:0007669"/>
    <property type="project" value="TreeGrafter"/>
</dbReference>
<dbReference type="InterPro" id="IPR045886">
    <property type="entry name" value="ThiF/MoeB/HesA"/>
</dbReference>
<dbReference type="InterPro" id="IPR001763">
    <property type="entry name" value="Rhodanese-like_dom"/>
</dbReference>
<protein>
    <submittedName>
        <fullName evidence="3">Molybdopterin biosynthesis protein</fullName>
    </submittedName>
</protein>
<evidence type="ECO:0000256" key="1">
    <source>
        <dbReference type="ARBA" id="ARBA00009919"/>
    </source>
</evidence>
<dbReference type="Gene3D" id="3.40.50.720">
    <property type="entry name" value="NAD(P)-binding Rossmann-like Domain"/>
    <property type="match status" value="1"/>
</dbReference>
<dbReference type="Gene3D" id="3.40.250.10">
    <property type="entry name" value="Rhodanese-like domain"/>
    <property type="match status" value="1"/>
</dbReference>
<dbReference type="SUPFAM" id="SSF52821">
    <property type="entry name" value="Rhodanese/Cell cycle control phosphatase"/>
    <property type="match status" value="1"/>
</dbReference>
<evidence type="ECO:0000259" key="2">
    <source>
        <dbReference type="PROSITE" id="PS50206"/>
    </source>
</evidence>
<dbReference type="RefSeq" id="YP_009399799.1">
    <property type="nucleotide sequence ID" value="NC_035298.1"/>
</dbReference>
<proteinExistence type="inferred from homology"/>
<comment type="similarity">
    <text evidence="1">Belongs to the HesA/MoeB/ThiF family.</text>
</comment>
<dbReference type="PANTHER" id="PTHR10953:SF102">
    <property type="entry name" value="ADENYLYLTRANSFERASE AND SULFURTRANSFERASE MOCS3"/>
    <property type="match status" value="1"/>
</dbReference>